<feature type="domain" description="Methyltransferase type 11" evidence="4">
    <location>
        <begin position="60"/>
        <end position="153"/>
    </location>
</feature>
<gene>
    <name evidence="5" type="ORF">pdam_00010826</name>
</gene>
<dbReference type="CDD" id="cd02440">
    <property type="entry name" value="AdoMet_MTases"/>
    <property type="match status" value="1"/>
</dbReference>
<name>A0A3M6TQP4_POCDA</name>
<dbReference type="Proteomes" id="UP000275408">
    <property type="component" value="Unassembled WGS sequence"/>
</dbReference>
<evidence type="ECO:0000256" key="1">
    <source>
        <dbReference type="ARBA" id="ARBA00008361"/>
    </source>
</evidence>
<keyword evidence="6" id="KW-1185">Reference proteome</keyword>
<comment type="caution">
    <text evidence="5">The sequence shown here is derived from an EMBL/GenBank/DDBJ whole genome shotgun (WGS) entry which is preliminary data.</text>
</comment>
<evidence type="ECO:0000256" key="2">
    <source>
        <dbReference type="ARBA" id="ARBA00022603"/>
    </source>
</evidence>
<keyword evidence="3" id="KW-0808">Transferase</keyword>
<keyword evidence="2" id="KW-0489">Methyltransferase</keyword>
<dbReference type="SUPFAM" id="SSF53335">
    <property type="entry name" value="S-adenosyl-L-methionine-dependent methyltransferases"/>
    <property type="match status" value="1"/>
</dbReference>
<dbReference type="PANTHER" id="PTHR44942:SF4">
    <property type="entry name" value="METHYLTRANSFERASE TYPE 11 DOMAIN-CONTAINING PROTEIN"/>
    <property type="match status" value="1"/>
</dbReference>
<dbReference type="AlphaFoldDB" id="A0A3M6TQP4"/>
<proteinExistence type="inferred from homology"/>
<dbReference type="EMBL" id="RCHS01003183">
    <property type="protein sequence ID" value="RMX43574.1"/>
    <property type="molecule type" value="Genomic_DNA"/>
</dbReference>
<sequence length="278" mass="31751">LSQIKYSFNMADAGSELRKFTTDLSLYEKGRPEYTQESVRCLLNRVGVLPWDRKEPIKLLEIASGTGKFTRAMVKVLEAERANVEVIASDSQEVMCDTFRKLVPGIEVYHFPAEKIALPDESIPVIICAQSFHWFASEKSVAEICRVLKPGGKYGMIWNHRDFSVPWVRAMQDIVNPFVRQKDMPPDPRELKWMESLNGSGKVTSVERDISCRTYLEGDIDKIVSVIMCISAISQSSKEKRTIVESKIRDILINHPDLKGTQIYKLPYITDICWCNKK</sequence>
<protein>
    <recommendedName>
        <fullName evidence="4">Methyltransferase type 11 domain-containing protein</fullName>
    </recommendedName>
</protein>
<evidence type="ECO:0000259" key="4">
    <source>
        <dbReference type="Pfam" id="PF08241"/>
    </source>
</evidence>
<comment type="similarity">
    <text evidence="1">Belongs to the methyltransferase superfamily.</text>
</comment>
<dbReference type="Pfam" id="PF08241">
    <property type="entry name" value="Methyltransf_11"/>
    <property type="match status" value="1"/>
</dbReference>
<evidence type="ECO:0000256" key="3">
    <source>
        <dbReference type="ARBA" id="ARBA00022679"/>
    </source>
</evidence>
<evidence type="ECO:0000313" key="5">
    <source>
        <dbReference type="EMBL" id="RMX43574.1"/>
    </source>
</evidence>
<reference evidence="5 6" key="1">
    <citation type="journal article" date="2018" name="Sci. Rep.">
        <title>Comparative analysis of the Pocillopora damicornis genome highlights role of immune system in coral evolution.</title>
        <authorList>
            <person name="Cunning R."/>
            <person name="Bay R.A."/>
            <person name="Gillette P."/>
            <person name="Baker A.C."/>
            <person name="Traylor-Knowles N."/>
        </authorList>
    </citation>
    <scope>NUCLEOTIDE SEQUENCE [LARGE SCALE GENOMIC DNA]</scope>
    <source>
        <strain evidence="5">RSMAS</strain>
        <tissue evidence="5">Whole animal</tissue>
    </source>
</reference>
<dbReference type="GO" id="GO:0032259">
    <property type="term" value="P:methylation"/>
    <property type="evidence" value="ECO:0007669"/>
    <property type="project" value="UniProtKB-KW"/>
</dbReference>
<feature type="non-terminal residue" evidence="5">
    <location>
        <position position="1"/>
    </location>
</feature>
<dbReference type="InterPro" id="IPR013216">
    <property type="entry name" value="Methyltransf_11"/>
</dbReference>
<dbReference type="GO" id="GO:0008757">
    <property type="term" value="F:S-adenosylmethionine-dependent methyltransferase activity"/>
    <property type="evidence" value="ECO:0007669"/>
    <property type="project" value="InterPro"/>
</dbReference>
<dbReference type="InterPro" id="IPR051052">
    <property type="entry name" value="Diverse_substrate_MTase"/>
</dbReference>
<dbReference type="STRING" id="46731.A0A3M6TQP4"/>
<evidence type="ECO:0000313" key="6">
    <source>
        <dbReference type="Proteomes" id="UP000275408"/>
    </source>
</evidence>
<organism evidence="5 6">
    <name type="scientific">Pocillopora damicornis</name>
    <name type="common">Cauliflower coral</name>
    <name type="synonym">Millepora damicornis</name>
    <dbReference type="NCBI Taxonomy" id="46731"/>
    <lineage>
        <taxon>Eukaryota</taxon>
        <taxon>Metazoa</taxon>
        <taxon>Cnidaria</taxon>
        <taxon>Anthozoa</taxon>
        <taxon>Hexacorallia</taxon>
        <taxon>Scleractinia</taxon>
        <taxon>Astrocoeniina</taxon>
        <taxon>Pocilloporidae</taxon>
        <taxon>Pocillopora</taxon>
    </lineage>
</organism>
<dbReference type="Gene3D" id="3.40.50.150">
    <property type="entry name" value="Vaccinia Virus protein VP39"/>
    <property type="match status" value="1"/>
</dbReference>
<dbReference type="InterPro" id="IPR029063">
    <property type="entry name" value="SAM-dependent_MTases_sf"/>
</dbReference>
<dbReference type="OrthoDB" id="506498at2759"/>
<dbReference type="PANTHER" id="PTHR44942">
    <property type="entry name" value="METHYLTRANSF_11 DOMAIN-CONTAINING PROTEIN"/>
    <property type="match status" value="1"/>
</dbReference>
<accession>A0A3M6TQP4</accession>